<evidence type="ECO:0000256" key="2">
    <source>
        <dbReference type="ARBA" id="ARBA00022692"/>
    </source>
</evidence>
<gene>
    <name evidence="7" type="ORF">NK6_3698</name>
</gene>
<evidence type="ECO:0000313" key="7">
    <source>
        <dbReference type="EMBL" id="BAR56874.1"/>
    </source>
</evidence>
<dbReference type="InterPro" id="IPR010445">
    <property type="entry name" value="LapA_dom"/>
</dbReference>
<evidence type="ECO:0000256" key="1">
    <source>
        <dbReference type="ARBA" id="ARBA00022475"/>
    </source>
</evidence>
<accession>A0A0E4FTL6</accession>
<dbReference type="AlphaFoldDB" id="A0A0E4FTL6"/>
<sequence>MRKFLTALIVIPLGLILVVFAVSNRHFVTVSFDPFVSDAPSLSVTLPLFLVLILVAALGVLAGGCAVWFGQRHWRRAARRHEADARSARTELAGLRAQTAAAKPDSQRLPAPVGVGLYGPVGRDKQRATL</sequence>
<evidence type="ECO:0000256" key="5">
    <source>
        <dbReference type="SAM" id="Phobius"/>
    </source>
</evidence>
<reference evidence="7 8" key="1">
    <citation type="submission" date="2014-11" db="EMBL/GenBank/DDBJ databases">
        <title>Symbiosis island explosion on the genome of extra-slow-growing strains of soybean bradyrhizobia with massive insertion sequences.</title>
        <authorList>
            <person name="Iida T."/>
            <person name="Minamisawa K."/>
        </authorList>
    </citation>
    <scope>NUCLEOTIDE SEQUENCE [LARGE SCALE GENOMIC DNA]</scope>
    <source>
        <strain evidence="7 8">NK6</strain>
    </source>
</reference>
<keyword evidence="4 5" id="KW-0472">Membrane</keyword>
<evidence type="ECO:0000256" key="3">
    <source>
        <dbReference type="ARBA" id="ARBA00022989"/>
    </source>
</evidence>
<protein>
    <recommendedName>
        <fullName evidence="6">Lipopolysaccharide assembly protein A domain-containing protein</fullName>
    </recommendedName>
</protein>
<evidence type="ECO:0000313" key="8">
    <source>
        <dbReference type="Proteomes" id="UP000063308"/>
    </source>
</evidence>
<keyword evidence="3 5" id="KW-1133">Transmembrane helix</keyword>
<dbReference type="GO" id="GO:0005886">
    <property type="term" value="C:plasma membrane"/>
    <property type="evidence" value="ECO:0007669"/>
    <property type="project" value="InterPro"/>
</dbReference>
<dbReference type="Proteomes" id="UP000063308">
    <property type="component" value="Chromosome"/>
</dbReference>
<organism evidence="7 8">
    <name type="scientific">Bradyrhizobium diazoefficiens</name>
    <dbReference type="NCBI Taxonomy" id="1355477"/>
    <lineage>
        <taxon>Bacteria</taxon>
        <taxon>Pseudomonadati</taxon>
        <taxon>Pseudomonadota</taxon>
        <taxon>Alphaproteobacteria</taxon>
        <taxon>Hyphomicrobiales</taxon>
        <taxon>Nitrobacteraceae</taxon>
        <taxon>Bradyrhizobium</taxon>
    </lineage>
</organism>
<feature type="domain" description="Lipopolysaccharide assembly protein A" evidence="6">
    <location>
        <begin position="44"/>
        <end position="92"/>
    </location>
</feature>
<evidence type="ECO:0000256" key="4">
    <source>
        <dbReference type="ARBA" id="ARBA00023136"/>
    </source>
</evidence>
<keyword evidence="2 5" id="KW-0812">Transmembrane</keyword>
<dbReference type="Pfam" id="PF06305">
    <property type="entry name" value="LapA_dom"/>
    <property type="match status" value="1"/>
</dbReference>
<proteinExistence type="predicted"/>
<keyword evidence="1" id="KW-1003">Cell membrane</keyword>
<dbReference type="RefSeq" id="WP_060909561.1">
    <property type="nucleotide sequence ID" value="NZ_CP126038.1"/>
</dbReference>
<name>A0A0E4FTL6_9BRAD</name>
<dbReference type="EMBL" id="AP014685">
    <property type="protein sequence ID" value="BAR56874.1"/>
    <property type="molecule type" value="Genomic_DNA"/>
</dbReference>
<feature type="transmembrane region" description="Helical" evidence="5">
    <location>
        <begin position="45"/>
        <end position="70"/>
    </location>
</feature>
<evidence type="ECO:0000259" key="6">
    <source>
        <dbReference type="Pfam" id="PF06305"/>
    </source>
</evidence>